<dbReference type="EMBL" id="LGRX02034127">
    <property type="protein sequence ID" value="KAK3238721.1"/>
    <property type="molecule type" value="Genomic_DNA"/>
</dbReference>
<protein>
    <submittedName>
        <fullName evidence="1">Uncharacterized protein</fullName>
    </submittedName>
</protein>
<reference evidence="1 2" key="1">
    <citation type="journal article" date="2015" name="Genome Biol. Evol.">
        <title>Comparative Genomics of a Bacterivorous Green Alga Reveals Evolutionary Causalities and Consequences of Phago-Mixotrophic Mode of Nutrition.</title>
        <authorList>
            <person name="Burns J.A."/>
            <person name="Paasch A."/>
            <person name="Narechania A."/>
            <person name="Kim E."/>
        </authorList>
    </citation>
    <scope>NUCLEOTIDE SEQUENCE [LARGE SCALE GENOMIC DNA]</scope>
    <source>
        <strain evidence="1 2">PLY_AMNH</strain>
    </source>
</reference>
<keyword evidence="2" id="KW-1185">Reference proteome</keyword>
<dbReference type="Proteomes" id="UP001190700">
    <property type="component" value="Unassembled WGS sequence"/>
</dbReference>
<sequence length="296" mass="33516">MRLAILHAVSDEESISASRMIPSDNEQGDEAVKLRVAQNIASPGFRELCGPRTIAYDTARYPLRERLVDCMIAEGQLPQYDPGDFLAYLHTSGLLGPDFKPSSSSKHFKRELSKSITQHPAHIAFLDAYRDFIHTFVGPLVLEFMPDTTELVYQSEPCIRIHPPSVNNLGKPHRDRDYRHQAGEVNFWLPLVHVDGPNSLWVESFPGRGDLKPLCLQYGQVHCFYGNGCLHKTVANSSEISRVSLDFRISPEPVFDPDPDISRQSNGRQMFFIGGYYEKCFLRDGRFTETKLERGS</sequence>
<proteinExistence type="predicted"/>
<accession>A0AAE0BLD9</accession>
<evidence type="ECO:0000313" key="1">
    <source>
        <dbReference type="EMBL" id="KAK3238721.1"/>
    </source>
</evidence>
<organism evidence="1 2">
    <name type="scientific">Cymbomonas tetramitiformis</name>
    <dbReference type="NCBI Taxonomy" id="36881"/>
    <lineage>
        <taxon>Eukaryota</taxon>
        <taxon>Viridiplantae</taxon>
        <taxon>Chlorophyta</taxon>
        <taxon>Pyramimonadophyceae</taxon>
        <taxon>Pyramimonadales</taxon>
        <taxon>Pyramimonadaceae</taxon>
        <taxon>Cymbomonas</taxon>
    </lineage>
</organism>
<comment type="caution">
    <text evidence="1">The sequence shown here is derived from an EMBL/GenBank/DDBJ whole genome shotgun (WGS) entry which is preliminary data.</text>
</comment>
<dbReference type="AlphaFoldDB" id="A0AAE0BLD9"/>
<gene>
    <name evidence="1" type="ORF">CYMTET_51291</name>
</gene>
<dbReference type="SUPFAM" id="SSF51197">
    <property type="entry name" value="Clavaminate synthase-like"/>
    <property type="match status" value="1"/>
</dbReference>
<evidence type="ECO:0000313" key="2">
    <source>
        <dbReference type="Proteomes" id="UP001190700"/>
    </source>
</evidence>
<name>A0AAE0BLD9_9CHLO</name>